<evidence type="ECO:0000256" key="8">
    <source>
        <dbReference type="ARBA" id="ARBA00023306"/>
    </source>
</evidence>
<dbReference type="Proteomes" id="UP001415857">
    <property type="component" value="Unassembled WGS sequence"/>
</dbReference>
<dbReference type="PANTHER" id="PTHR15459:SF3">
    <property type="entry name" value="POLYAMINE-MODULATED FACTOR 1"/>
    <property type="match status" value="1"/>
</dbReference>
<accession>A0AAP0NHA7</accession>
<evidence type="ECO:0000313" key="10">
    <source>
        <dbReference type="EMBL" id="KAK9272151.1"/>
    </source>
</evidence>
<evidence type="ECO:0000256" key="3">
    <source>
        <dbReference type="ARBA" id="ARBA00022454"/>
    </source>
</evidence>
<dbReference type="AlphaFoldDB" id="A0AAP0NHA7"/>
<evidence type="ECO:0000256" key="2">
    <source>
        <dbReference type="ARBA" id="ARBA00004629"/>
    </source>
</evidence>
<comment type="subcellular location">
    <subcellularLocation>
        <location evidence="2">Chromosome</location>
        <location evidence="2">Centromere</location>
        <location evidence="2">Kinetochore</location>
    </subcellularLocation>
    <subcellularLocation>
        <location evidence="1">Nucleus</location>
    </subcellularLocation>
</comment>
<evidence type="ECO:0000256" key="6">
    <source>
        <dbReference type="ARBA" id="ARBA00022838"/>
    </source>
</evidence>
<keyword evidence="7" id="KW-0539">Nucleus</keyword>
<dbReference type="GO" id="GO:0005634">
    <property type="term" value="C:nucleus"/>
    <property type="evidence" value="ECO:0007669"/>
    <property type="project" value="UniProtKB-SubCell"/>
</dbReference>
<evidence type="ECO:0008006" key="12">
    <source>
        <dbReference type="Google" id="ProtNLM"/>
    </source>
</evidence>
<keyword evidence="11" id="KW-1185">Reference proteome</keyword>
<reference evidence="10 11" key="1">
    <citation type="journal article" date="2024" name="Plant J.">
        <title>Genome sequences and population genomics reveal climatic adaptation and genomic divergence between two closely related sweetgum species.</title>
        <authorList>
            <person name="Xu W.Q."/>
            <person name="Ren C.Q."/>
            <person name="Zhang X.Y."/>
            <person name="Comes H.P."/>
            <person name="Liu X.H."/>
            <person name="Li Y.G."/>
            <person name="Kettle C.J."/>
            <person name="Jalonen R."/>
            <person name="Gaisberger H."/>
            <person name="Ma Y.Z."/>
            <person name="Qiu Y.X."/>
        </authorList>
    </citation>
    <scope>NUCLEOTIDE SEQUENCE [LARGE SCALE GENOMIC DNA]</scope>
    <source>
        <strain evidence="10">Hangzhou</strain>
    </source>
</reference>
<keyword evidence="5" id="KW-0498">Mitosis</keyword>
<evidence type="ECO:0000256" key="5">
    <source>
        <dbReference type="ARBA" id="ARBA00022776"/>
    </source>
</evidence>
<keyword evidence="4" id="KW-0132">Cell division</keyword>
<protein>
    <recommendedName>
        <fullName evidence="12">Polyamine-modulated factor 1</fullName>
    </recommendedName>
</protein>
<dbReference type="GO" id="GO:0007059">
    <property type="term" value="P:chromosome segregation"/>
    <property type="evidence" value="ECO:0007669"/>
    <property type="project" value="TreeGrafter"/>
</dbReference>
<dbReference type="InterPro" id="IPR007128">
    <property type="entry name" value="PMF1/Nnf1"/>
</dbReference>
<evidence type="ECO:0000256" key="7">
    <source>
        <dbReference type="ARBA" id="ARBA00023242"/>
    </source>
</evidence>
<dbReference type="GO" id="GO:0000444">
    <property type="term" value="C:MIS12/MIND type complex"/>
    <property type="evidence" value="ECO:0007669"/>
    <property type="project" value="InterPro"/>
</dbReference>
<gene>
    <name evidence="10" type="ORF">L1049_002522</name>
</gene>
<proteinExistence type="predicted"/>
<comment type="caution">
    <text evidence="10">The sequence shown here is derived from an EMBL/GenBank/DDBJ whole genome shotgun (WGS) entry which is preliminary data.</text>
</comment>
<organism evidence="10 11">
    <name type="scientific">Liquidambar formosana</name>
    <name type="common">Formosan gum</name>
    <dbReference type="NCBI Taxonomy" id="63359"/>
    <lineage>
        <taxon>Eukaryota</taxon>
        <taxon>Viridiplantae</taxon>
        <taxon>Streptophyta</taxon>
        <taxon>Embryophyta</taxon>
        <taxon>Tracheophyta</taxon>
        <taxon>Spermatophyta</taxon>
        <taxon>Magnoliopsida</taxon>
        <taxon>eudicotyledons</taxon>
        <taxon>Gunneridae</taxon>
        <taxon>Pentapetalae</taxon>
        <taxon>Saxifragales</taxon>
        <taxon>Altingiaceae</taxon>
        <taxon>Liquidambar</taxon>
    </lineage>
</organism>
<dbReference type="PANTHER" id="PTHR15459">
    <property type="entry name" value="POLYAMINE-MODULATED FACTOR 1"/>
    <property type="match status" value="1"/>
</dbReference>
<evidence type="ECO:0000256" key="1">
    <source>
        <dbReference type="ARBA" id="ARBA00004123"/>
    </source>
</evidence>
<dbReference type="Pfam" id="PF03980">
    <property type="entry name" value="Nnf1"/>
    <property type="match status" value="1"/>
</dbReference>
<evidence type="ECO:0000256" key="4">
    <source>
        <dbReference type="ARBA" id="ARBA00022618"/>
    </source>
</evidence>
<keyword evidence="9" id="KW-0137">Centromere</keyword>
<evidence type="ECO:0000256" key="9">
    <source>
        <dbReference type="ARBA" id="ARBA00023328"/>
    </source>
</evidence>
<dbReference type="EMBL" id="JBBPBK010000013">
    <property type="protein sequence ID" value="KAK9272151.1"/>
    <property type="molecule type" value="Genomic_DNA"/>
</dbReference>
<dbReference type="GO" id="GO:0051301">
    <property type="term" value="P:cell division"/>
    <property type="evidence" value="ECO:0007669"/>
    <property type="project" value="UniProtKB-KW"/>
</dbReference>
<keyword evidence="6" id="KW-0995">Kinetochore</keyword>
<name>A0AAP0NHA7_LIQFO</name>
<sequence>MEKTTGQLHPPGSRQLNLKKSFQLGIRSLLTACSKEEFFKAFPRFTSAEQEALHRLFIQVITSLHENVEDEFESLCLETQVGTALNTVEQLVEEQNMDPLFSDKTNIGDVGSDLLTAKKNEIQYLKGMLEKAEEQKCLIGARVELLKKERQDFFGTAETVGKLRSEILNYGT</sequence>
<evidence type="ECO:0000313" key="11">
    <source>
        <dbReference type="Proteomes" id="UP001415857"/>
    </source>
</evidence>
<keyword evidence="8" id="KW-0131">Cell cycle</keyword>
<keyword evidence="3" id="KW-0158">Chromosome</keyword>